<gene>
    <name evidence="2" type="ORF">HLUCCA11_23085</name>
</gene>
<evidence type="ECO:0000313" key="3">
    <source>
        <dbReference type="Proteomes" id="UP000050465"/>
    </source>
</evidence>
<accession>A0A0P7YN20</accession>
<dbReference type="Proteomes" id="UP000050465">
    <property type="component" value="Unassembled WGS sequence"/>
</dbReference>
<reference evidence="2 3" key="1">
    <citation type="submission" date="2015-09" db="EMBL/GenBank/DDBJ databases">
        <title>Identification and resolution of microdiversity through metagenomic sequencing of parallel consortia.</title>
        <authorList>
            <person name="Nelson W.C."/>
            <person name="Romine M.F."/>
            <person name="Lindemann S.R."/>
        </authorList>
    </citation>
    <scope>NUCLEOTIDE SEQUENCE [LARGE SCALE GENOMIC DNA]</scope>
    <source>
        <strain evidence="2">Ana</strain>
    </source>
</reference>
<proteinExistence type="predicted"/>
<sequence>MDTDFIHSLDYTDSDICLVLHDGSSQLSLSSTEALALSELLAQYAEGRVKTWHMPSSLRRKLWYHLMTPREEESLAPTSPKISEVGTKRTRATETAD</sequence>
<dbReference type="EMBL" id="LJZR01000085">
    <property type="protein sequence ID" value="KPQ31750.1"/>
    <property type="molecule type" value="Genomic_DNA"/>
</dbReference>
<evidence type="ECO:0000313" key="2">
    <source>
        <dbReference type="EMBL" id="KPQ31750.1"/>
    </source>
</evidence>
<dbReference type="STRING" id="1666911.HLUCCA11_23085"/>
<comment type="caution">
    <text evidence="2">The sequence shown here is derived from an EMBL/GenBank/DDBJ whole genome shotgun (WGS) entry which is preliminary data.</text>
</comment>
<feature type="region of interest" description="Disordered" evidence="1">
    <location>
        <begin position="72"/>
        <end position="97"/>
    </location>
</feature>
<dbReference type="AlphaFoldDB" id="A0A0P7YN20"/>
<organism evidence="2 3">
    <name type="scientific">Phormidesmis priestleyi Ana</name>
    <dbReference type="NCBI Taxonomy" id="1666911"/>
    <lineage>
        <taxon>Bacteria</taxon>
        <taxon>Bacillati</taxon>
        <taxon>Cyanobacteriota</taxon>
        <taxon>Cyanophyceae</taxon>
        <taxon>Leptolyngbyales</taxon>
        <taxon>Leptolyngbyaceae</taxon>
        <taxon>Phormidesmis</taxon>
    </lineage>
</organism>
<evidence type="ECO:0000256" key="1">
    <source>
        <dbReference type="SAM" id="MobiDB-lite"/>
    </source>
</evidence>
<protein>
    <submittedName>
        <fullName evidence="2">Uncharacterized protein</fullName>
    </submittedName>
</protein>
<name>A0A0P7YN20_9CYAN</name>